<sequence>MHPDGLAALQVAMRLDRFGGVHVGGGHEPARFIGADRQQGDVGRAQAMADVAPMLASGRVPGK</sequence>
<evidence type="ECO:0000313" key="1">
    <source>
        <dbReference type="EMBL" id="OIQ65506.1"/>
    </source>
</evidence>
<comment type="caution">
    <text evidence="1">The sequence shown here is derived from an EMBL/GenBank/DDBJ whole genome shotgun (WGS) entry which is preliminary data.</text>
</comment>
<dbReference type="EMBL" id="MLJW01007271">
    <property type="protein sequence ID" value="OIQ65506.1"/>
    <property type="molecule type" value="Genomic_DNA"/>
</dbReference>
<organism evidence="1">
    <name type="scientific">mine drainage metagenome</name>
    <dbReference type="NCBI Taxonomy" id="410659"/>
    <lineage>
        <taxon>unclassified sequences</taxon>
        <taxon>metagenomes</taxon>
        <taxon>ecological metagenomes</taxon>
    </lineage>
</organism>
<name>A0A1J5P354_9ZZZZ</name>
<accession>A0A1J5P354</accession>
<reference evidence="1" key="1">
    <citation type="submission" date="2016-10" db="EMBL/GenBank/DDBJ databases">
        <title>Sequence of Gallionella enrichment culture.</title>
        <authorList>
            <person name="Poehlein A."/>
            <person name="Muehling M."/>
            <person name="Daniel R."/>
        </authorList>
    </citation>
    <scope>NUCLEOTIDE SEQUENCE</scope>
</reference>
<dbReference type="AlphaFoldDB" id="A0A1J5P354"/>
<protein>
    <submittedName>
        <fullName evidence="1">Uncharacterized protein</fullName>
    </submittedName>
</protein>
<proteinExistence type="predicted"/>
<gene>
    <name evidence="1" type="ORF">GALL_529320</name>
</gene>